<name>B0VIC7_CLOAI</name>
<dbReference type="PROSITE" id="PS51918">
    <property type="entry name" value="RADICAL_SAM"/>
    <property type="match status" value="1"/>
</dbReference>
<dbReference type="InterPro" id="IPR018768">
    <property type="entry name" value="DUF2344"/>
</dbReference>
<dbReference type="SFLD" id="SFLDG01082">
    <property type="entry name" value="B12-binding_domain_containing"/>
    <property type="match status" value="1"/>
</dbReference>
<dbReference type="OrthoDB" id="9806827at2"/>
<dbReference type="RefSeq" id="WP_015424973.1">
    <property type="nucleotide sequence ID" value="NC_020449.1"/>
</dbReference>
<feature type="domain" description="Radical SAM core" evidence="1">
    <location>
        <begin position="232"/>
        <end position="464"/>
    </location>
</feature>
<dbReference type="InterPro" id="IPR007197">
    <property type="entry name" value="rSAM"/>
</dbReference>
<dbReference type="GO" id="GO:0003824">
    <property type="term" value="F:catalytic activity"/>
    <property type="evidence" value="ECO:0007669"/>
    <property type="project" value="InterPro"/>
</dbReference>
<dbReference type="InterPro" id="IPR023404">
    <property type="entry name" value="rSAM_horseshoe"/>
</dbReference>
<dbReference type="Proteomes" id="UP000002019">
    <property type="component" value="Chromosome"/>
</dbReference>
<dbReference type="eggNOG" id="COG1032">
    <property type="taxonomic scope" value="Bacteria"/>
</dbReference>
<reference evidence="2 3" key="1">
    <citation type="journal article" date="2008" name="J. Bacteriol.">
        <title>'Candidatus Cloacamonas acidaminovorans': genome sequence reconstruction provides a first glimpse of a new bacterial division.</title>
        <authorList>
            <person name="Pelletier E."/>
            <person name="Kreimeyer A."/>
            <person name="Bocs S."/>
            <person name="Rouy Z."/>
            <person name="Gyapay G."/>
            <person name="Chouari R."/>
            <person name="Riviere D."/>
            <person name="Ganesan A."/>
            <person name="Daegelen P."/>
            <person name="Sghir A."/>
            <person name="Cohen G.N."/>
            <person name="Medigue C."/>
            <person name="Weissenbach J."/>
            <person name="Le Paslier D."/>
        </authorList>
    </citation>
    <scope>NUCLEOTIDE SEQUENCE [LARGE SCALE GENOMIC DNA]</scope>
    <source>
        <strain evidence="3">Evry</strain>
    </source>
</reference>
<dbReference type="PANTHER" id="PTHR42731">
    <property type="entry name" value="SLL1084 PROTEIN"/>
    <property type="match status" value="1"/>
</dbReference>
<dbReference type="NCBIfam" id="TIGR03936">
    <property type="entry name" value="sam_1_link_chp"/>
    <property type="match status" value="1"/>
</dbReference>
<dbReference type="NCBIfam" id="TIGR03960">
    <property type="entry name" value="rSAM_fuse_unch"/>
    <property type="match status" value="1"/>
</dbReference>
<dbReference type="InterPro" id="IPR045784">
    <property type="entry name" value="Radical_SAM_N2"/>
</dbReference>
<dbReference type="EMBL" id="CU466930">
    <property type="protein sequence ID" value="CAO81115.1"/>
    <property type="molecule type" value="Genomic_DNA"/>
</dbReference>
<dbReference type="Gene3D" id="3.80.30.20">
    <property type="entry name" value="tm_1862 like domain"/>
    <property type="match status" value="1"/>
</dbReference>
<dbReference type="SFLD" id="SFLDS00029">
    <property type="entry name" value="Radical_SAM"/>
    <property type="match status" value="1"/>
</dbReference>
<dbReference type="SUPFAM" id="SSF102114">
    <property type="entry name" value="Radical SAM enzymes"/>
    <property type="match status" value="1"/>
</dbReference>
<evidence type="ECO:0000259" key="1">
    <source>
        <dbReference type="PROSITE" id="PS51918"/>
    </source>
</evidence>
<evidence type="ECO:0000313" key="3">
    <source>
        <dbReference type="Proteomes" id="UP000002019"/>
    </source>
</evidence>
<proteinExistence type="predicted"/>
<dbReference type="CDD" id="cd01335">
    <property type="entry name" value="Radical_SAM"/>
    <property type="match status" value="1"/>
</dbReference>
<dbReference type="GO" id="GO:0051536">
    <property type="term" value="F:iron-sulfur cluster binding"/>
    <property type="evidence" value="ECO:0007669"/>
    <property type="project" value="InterPro"/>
</dbReference>
<dbReference type="AlphaFoldDB" id="B0VIC7"/>
<organism evidence="2 3">
    <name type="scientific">Cloacimonas acidaminovorans (strain Evry)</name>
    <dbReference type="NCBI Taxonomy" id="459349"/>
    <lineage>
        <taxon>Bacteria</taxon>
        <taxon>Pseudomonadati</taxon>
        <taxon>Candidatus Cloacimonadota</taxon>
        <taxon>Candidatus Cloacimonadia</taxon>
        <taxon>Candidatus Cloacimonadales</taxon>
        <taxon>Candidatus Cloacimonadaceae</taxon>
        <taxon>Candidatus Cloacimonas</taxon>
    </lineage>
</organism>
<dbReference type="eggNOG" id="COG5011">
    <property type="taxonomic scope" value="Bacteria"/>
</dbReference>
<protein>
    <submittedName>
        <fullName evidence="2">Fe-S oxidoreductase radical SAM protein</fullName>
    </submittedName>
</protein>
<dbReference type="STRING" id="459349.CLOAM1255"/>
<dbReference type="PANTHER" id="PTHR42731:SF1">
    <property type="entry name" value="RADICAL SAM DOMAIN PROTEIN"/>
    <property type="match status" value="1"/>
</dbReference>
<dbReference type="InterPro" id="IPR023862">
    <property type="entry name" value="CHP03960_rSAM"/>
</dbReference>
<dbReference type="InterPro" id="IPR058240">
    <property type="entry name" value="rSAM_sf"/>
</dbReference>
<gene>
    <name evidence="2" type="ordered locus">CLOAM1255</name>
</gene>
<dbReference type="Pfam" id="PF04055">
    <property type="entry name" value="Radical_SAM"/>
    <property type="match status" value="1"/>
</dbReference>
<dbReference type="Pfam" id="PF10105">
    <property type="entry name" value="DUF2344"/>
    <property type="match status" value="1"/>
</dbReference>
<dbReference type="InterPro" id="IPR006638">
    <property type="entry name" value="Elp3/MiaA/NifB-like_rSAM"/>
</dbReference>
<dbReference type="Pfam" id="PF19864">
    <property type="entry name" value="Radical_SAM_N2"/>
    <property type="match status" value="1"/>
</dbReference>
<evidence type="ECO:0000313" key="2">
    <source>
        <dbReference type="EMBL" id="CAO81115.1"/>
    </source>
</evidence>
<accession>B0VIC7</accession>
<dbReference type="HOGENOM" id="CLU_011543_3_2_0"/>
<dbReference type="SMART" id="SM00729">
    <property type="entry name" value="Elp3"/>
    <property type="match status" value="1"/>
</dbReference>
<keyword evidence="3" id="KW-1185">Reference proteome</keyword>
<dbReference type="KEGG" id="caci:CLOAM1255"/>
<sequence>MKVNIEHLLPFVEKPSRYIDNEINAWRKDFSAFQVHFAFAFPDTYELGISHLGIKILYSLINELDYAMADRVYLPWIDLIDLMREEELELFGWESRRQVKDFDILGITLQSELNYTNVLELVKLSGIDIHSKQRQETDPIILAGGPCAVNPLPLAPFIDVFFIGEAEEGIIQIAEILKNEKKRSERIKQISKLPSCYVPALHNNIDLIHCRKYTAFHTSKSQHSPQLLSWQLATHNRYVSEIMRGCSRGCRFCFAGYFYRPVREREPNAIIENILKEIKASGWDEVGLLSLSSSDYSCIQNLLLQLPKVIETQKTHIALPSLRVDTLDKEIGQALKSLGREGLTIAPEAGSEHLRQVINKNLSEEQILAGIETALKFGWQKIKLYFMLGLPSETEDDIEAIIKLIHKINESGKRRLQINVTLSPFVPKPFTPFQWCALEDAESLLKKAIKIKSAFAKSKNIKIRYHTIENSILEALLSRGDTKIAEVIELAFTKGARFDGWNECFNFSWWQEAIAECNINLNSYLGSRNPQDKLPWDFISLGIDKNFLLSEWEKAKAGIQTPDCRELCSSCGICNEEVQTKTAKGSLLETDNLQQNKKIPLYQAAQYKYRVYYQKTGLLRFISHLDWMRMLFRRISVLELKTVFTQGFNPHPKVSLCPPLAVGIEGLAEYFDLSFYQPYPAELILQEFNKTQIPDFTVTAVEPIKTKITPPKTELLSTIFPDSLYLHIRDKIKFFKLSKIFTYTKGTPPNVKNYDLKEIIVSINLIGNELQLEKLLESPSVYEILPAVLTLEKTMLYQQKIYRNGFR</sequence>